<feature type="compositionally biased region" description="Low complexity" evidence="1">
    <location>
        <begin position="445"/>
        <end position="463"/>
    </location>
</feature>
<accession>A0AAN7CYE5</accession>
<keyword evidence="3" id="KW-1185">Reference proteome</keyword>
<proteinExistence type="predicted"/>
<feature type="region of interest" description="Disordered" evidence="1">
    <location>
        <begin position="620"/>
        <end position="677"/>
    </location>
</feature>
<evidence type="ECO:0000313" key="3">
    <source>
        <dbReference type="Proteomes" id="UP001303647"/>
    </source>
</evidence>
<feature type="compositionally biased region" description="Low complexity" evidence="1">
    <location>
        <begin position="522"/>
        <end position="536"/>
    </location>
</feature>
<sequence length="677" mass="70754">MDISNKPYPPRPAAAESADGDTADTASSQPAFSSRRGEKEGSSQAQGSSLHIHERLPSSSSDLPTSETASSSVDTSKPSRASFPISFPPIFLKRGKVPSASLASSTAEGKPIPLADPADAHRVSALQKLNSKYPSAAQRHGYAPEASRAQNSTYSQPVLVRTYSGPPPSQGSRSSRSRQYRPPSSSRGVSRRVPLPSASAPGSGGPGQPIQPTVSDVGVGTTSSAGVSIDRQSTGTDAGNAYRVNMPPSNKFSKTATTSTTTTSKLPLPWPWPLSSRQEPEKPKLPPLEAFSFKSFLADLEAQGTDSDISADLDRIAEICARSRYSLSNQYEVHVAPHGSGASFMSGPLPSSVSRTRKGHSHSRTRSHGQGPTLQAITSDDENSARLSNQRRRNVTGKRRSTAYGTLETIMSSSRSSEEDKAKKKSAAELVGEVRGRAARQAWDNNPSASTSGSSSTGNLTSPATSSEQQHSQQEPNPTIPDTTGANPNKERNKNKVARKKSASFATAIMDTSCSRSVAGQTTTTMTSGSPSASSSYRYQTKTKDKNEPASALLSEPAWPQTSGSHLGVRTAATPRSAVPVFLGREEGEDYGRSGPVLGLGVGTDTGYGGAVTGGGSGTSNGSGAAAAAGNGAGTGNSWGAWIPWRMTSPATQQHEKNNAEGRLRQLLRNGGDGATR</sequence>
<evidence type="ECO:0000256" key="1">
    <source>
        <dbReference type="SAM" id="MobiDB-lite"/>
    </source>
</evidence>
<dbReference type="EMBL" id="MU857614">
    <property type="protein sequence ID" value="KAK4250356.1"/>
    <property type="molecule type" value="Genomic_DNA"/>
</dbReference>
<name>A0AAN7CYE5_9PEZI</name>
<organism evidence="2 3">
    <name type="scientific">Corynascus novoguineensis</name>
    <dbReference type="NCBI Taxonomy" id="1126955"/>
    <lineage>
        <taxon>Eukaryota</taxon>
        <taxon>Fungi</taxon>
        <taxon>Dikarya</taxon>
        <taxon>Ascomycota</taxon>
        <taxon>Pezizomycotina</taxon>
        <taxon>Sordariomycetes</taxon>
        <taxon>Sordariomycetidae</taxon>
        <taxon>Sordariales</taxon>
        <taxon>Chaetomiaceae</taxon>
        <taxon>Corynascus</taxon>
    </lineage>
</organism>
<feature type="compositionally biased region" description="Polar residues" evidence="1">
    <location>
        <begin position="210"/>
        <end position="237"/>
    </location>
</feature>
<feature type="compositionally biased region" description="Polar residues" evidence="1">
    <location>
        <begin position="464"/>
        <end position="487"/>
    </location>
</feature>
<gene>
    <name evidence="2" type="ORF">C7999DRAFT_29183</name>
</gene>
<feature type="compositionally biased region" description="Low complexity" evidence="1">
    <location>
        <begin position="253"/>
        <end position="267"/>
    </location>
</feature>
<feature type="region of interest" description="Disordered" evidence="1">
    <location>
        <begin position="338"/>
        <end position="572"/>
    </location>
</feature>
<dbReference type="AlphaFoldDB" id="A0AAN7CYE5"/>
<protein>
    <submittedName>
        <fullName evidence="2">Uncharacterized protein</fullName>
    </submittedName>
</protein>
<feature type="compositionally biased region" description="Polar residues" evidence="1">
    <location>
        <begin position="510"/>
        <end position="521"/>
    </location>
</feature>
<feature type="compositionally biased region" description="Polar residues" evidence="1">
    <location>
        <begin position="368"/>
        <end position="378"/>
    </location>
</feature>
<feature type="compositionally biased region" description="Polar residues" evidence="1">
    <location>
        <begin position="57"/>
        <end position="79"/>
    </location>
</feature>
<feature type="compositionally biased region" description="Basic residues" evidence="1">
    <location>
        <begin position="355"/>
        <end position="367"/>
    </location>
</feature>
<feature type="compositionally biased region" description="Basic and acidic residues" evidence="1">
    <location>
        <begin position="654"/>
        <end position="664"/>
    </location>
</feature>
<evidence type="ECO:0000313" key="2">
    <source>
        <dbReference type="EMBL" id="KAK4250356.1"/>
    </source>
</evidence>
<comment type="caution">
    <text evidence="2">The sequence shown here is derived from an EMBL/GenBank/DDBJ whole genome shotgun (WGS) entry which is preliminary data.</text>
</comment>
<feature type="region of interest" description="Disordered" evidence="1">
    <location>
        <begin position="1"/>
        <end position="271"/>
    </location>
</feature>
<reference evidence="2" key="1">
    <citation type="journal article" date="2023" name="Mol. Phylogenet. Evol.">
        <title>Genome-scale phylogeny and comparative genomics of the fungal order Sordariales.</title>
        <authorList>
            <person name="Hensen N."/>
            <person name="Bonometti L."/>
            <person name="Westerberg I."/>
            <person name="Brannstrom I.O."/>
            <person name="Guillou S."/>
            <person name="Cros-Aarteil S."/>
            <person name="Calhoun S."/>
            <person name="Haridas S."/>
            <person name="Kuo A."/>
            <person name="Mondo S."/>
            <person name="Pangilinan J."/>
            <person name="Riley R."/>
            <person name="LaButti K."/>
            <person name="Andreopoulos B."/>
            <person name="Lipzen A."/>
            <person name="Chen C."/>
            <person name="Yan M."/>
            <person name="Daum C."/>
            <person name="Ng V."/>
            <person name="Clum A."/>
            <person name="Steindorff A."/>
            <person name="Ohm R.A."/>
            <person name="Martin F."/>
            <person name="Silar P."/>
            <person name="Natvig D.O."/>
            <person name="Lalanne C."/>
            <person name="Gautier V."/>
            <person name="Ament-Velasquez S.L."/>
            <person name="Kruys A."/>
            <person name="Hutchinson M.I."/>
            <person name="Powell A.J."/>
            <person name="Barry K."/>
            <person name="Miller A.N."/>
            <person name="Grigoriev I.V."/>
            <person name="Debuchy R."/>
            <person name="Gladieux P."/>
            <person name="Hiltunen Thoren M."/>
            <person name="Johannesson H."/>
        </authorList>
    </citation>
    <scope>NUCLEOTIDE SEQUENCE</scope>
    <source>
        <strain evidence="2">CBS 359.72</strain>
    </source>
</reference>
<feature type="compositionally biased region" description="Basic residues" evidence="1">
    <location>
        <begin position="389"/>
        <end position="401"/>
    </location>
</feature>
<feature type="compositionally biased region" description="Low complexity" evidence="1">
    <location>
        <begin position="180"/>
        <end position="201"/>
    </location>
</feature>
<reference evidence="2" key="2">
    <citation type="submission" date="2023-05" db="EMBL/GenBank/DDBJ databases">
        <authorList>
            <consortium name="Lawrence Berkeley National Laboratory"/>
            <person name="Steindorff A."/>
            <person name="Hensen N."/>
            <person name="Bonometti L."/>
            <person name="Westerberg I."/>
            <person name="Brannstrom I.O."/>
            <person name="Guillou S."/>
            <person name="Cros-Aarteil S."/>
            <person name="Calhoun S."/>
            <person name="Haridas S."/>
            <person name="Kuo A."/>
            <person name="Mondo S."/>
            <person name="Pangilinan J."/>
            <person name="Riley R."/>
            <person name="Labutti K."/>
            <person name="Andreopoulos B."/>
            <person name="Lipzen A."/>
            <person name="Chen C."/>
            <person name="Yanf M."/>
            <person name="Daum C."/>
            <person name="Ng V."/>
            <person name="Clum A."/>
            <person name="Ohm R."/>
            <person name="Martin F."/>
            <person name="Silar P."/>
            <person name="Natvig D."/>
            <person name="Lalanne C."/>
            <person name="Gautier V."/>
            <person name="Ament-Velasquez S.L."/>
            <person name="Kruys A."/>
            <person name="Hutchinson M.I."/>
            <person name="Powell A.J."/>
            <person name="Barry K."/>
            <person name="Miller A.N."/>
            <person name="Grigoriev I.V."/>
            <person name="Debuchy R."/>
            <person name="Gladieux P."/>
            <person name="Thoren M.H."/>
            <person name="Johannesson H."/>
        </authorList>
    </citation>
    <scope>NUCLEOTIDE SEQUENCE</scope>
    <source>
        <strain evidence="2">CBS 359.72</strain>
    </source>
</reference>
<dbReference type="Proteomes" id="UP001303647">
    <property type="component" value="Unassembled WGS sequence"/>
</dbReference>